<evidence type="ECO:0000256" key="2">
    <source>
        <dbReference type="RuleBase" id="RU000363"/>
    </source>
</evidence>
<dbReference type="InterPro" id="IPR036291">
    <property type="entry name" value="NAD(P)-bd_dom_sf"/>
</dbReference>
<keyword evidence="3" id="KW-0472">Membrane</keyword>
<sequence>MIGLILISIIFIFLISVSVYQKVNNAIYKSRKRLDGKTAIVTGGTAGIGFFIARVFAERGARVIIACPFDDEGKDAKRKIKETTGVDVVFKHLDLASLASVREFAKDILSTENRLDILVNNAGVGIPADYLTKDGLNFIMQVNYYGHFLLTMLLLPLLKKSGAQSDPSRIINMSSLTHRIASTDVDNYNRTNYWFKLRIYSNSKLGLVLFSRELSRRLSDANVVVNCSDPGFAATRIYKSANEFLGLLAIMLILLLAKTTFQGAQTAIYLGVDDDGKTSGEYFANCRQVGADSKGYNQIAIDKLWEQSIRLVKLTDDELKEAKL</sequence>
<dbReference type="SUPFAM" id="SSF51735">
    <property type="entry name" value="NAD(P)-binding Rossmann-fold domains"/>
    <property type="match status" value="1"/>
</dbReference>
<dbReference type="PANTHER" id="PTHR43157">
    <property type="entry name" value="PHOSPHATIDYLINOSITOL-GLYCAN BIOSYNTHESIS CLASS F PROTEIN-RELATED"/>
    <property type="match status" value="1"/>
</dbReference>
<evidence type="ECO:0000256" key="1">
    <source>
        <dbReference type="ARBA" id="ARBA00023002"/>
    </source>
</evidence>
<evidence type="ECO:0000313" key="4">
    <source>
        <dbReference type="EMBL" id="CAK1552467.1"/>
    </source>
</evidence>
<comment type="caution">
    <text evidence="4">The sequence shown here is derived from an EMBL/GenBank/DDBJ whole genome shotgun (WGS) entry which is preliminary data.</text>
</comment>
<dbReference type="InterPro" id="IPR002347">
    <property type="entry name" value="SDR_fam"/>
</dbReference>
<dbReference type="PRINTS" id="PR00080">
    <property type="entry name" value="SDRFAMILY"/>
</dbReference>
<keyword evidence="1" id="KW-0560">Oxidoreductase</keyword>
<proteinExistence type="inferred from homology"/>
<dbReference type="PROSITE" id="PS00061">
    <property type="entry name" value="ADH_SHORT"/>
    <property type="match status" value="1"/>
</dbReference>
<dbReference type="Gene3D" id="3.40.50.720">
    <property type="entry name" value="NAD(P)-binding Rossmann-like Domain"/>
    <property type="match status" value="1"/>
</dbReference>
<feature type="transmembrane region" description="Helical" evidence="3">
    <location>
        <begin position="244"/>
        <end position="261"/>
    </location>
</feature>
<evidence type="ECO:0000256" key="3">
    <source>
        <dbReference type="SAM" id="Phobius"/>
    </source>
</evidence>
<accession>A0AAV1JWD0</accession>
<reference evidence="4 5" key="1">
    <citation type="submission" date="2023-11" db="EMBL/GenBank/DDBJ databases">
        <authorList>
            <person name="Okamura Y."/>
        </authorList>
    </citation>
    <scope>NUCLEOTIDE SEQUENCE [LARGE SCALE GENOMIC DNA]</scope>
</reference>
<dbReference type="Pfam" id="PF00106">
    <property type="entry name" value="adh_short"/>
    <property type="match status" value="1"/>
</dbReference>
<comment type="similarity">
    <text evidence="2">Belongs to the short-chain dehydrogenases/reductases (SDR) family.</text>
</comment>
<name>A0AAV1JWD0_9NEOP</name>
<dbReference type="GO" id="GO:0016491">
    <property type="term" value="F:oxidoreductase activity"/>
    <property type="evidence" value="ECO:0007669"/>
    <property type="project" value="UniProtKB-KW"/>
</dbReference>
<gene>
    <name evidence="4" type="ORF">LNINA_LOCUS11511</name>
</gene>
<organism evidence="4 5">
    <name type="scientific">Leptosia nina</name>
    <dbReference type="NCBI Taxonomy" id="320188"/>
    <lineage>
        <taxon>Eukaryota</taxon>
        <taxon>Metazoa</taxon>
        <taxon>Ecdysozoa</taxon>
        <taxon>Arthropoda</taxon>
        <taxon>Hexapoda</taxon>
        <taxon>Insecta</taxon>
        <taxon>Pterygota</taxon>
        <taxon>Neoptera</taxon>
        <taxon>Endopterygota</taxon>
        <taxon>Lepidoptera</taxon>
        <taxon>Glossata</taxon>
        <taxon>Ditrysia</taxon>
        <taxon>Papilionoidea</taxon>
        <taxon>Pieridae</taxon>
        <taxon>Pierinae</taxon>
        <taxon>Leptosia</taxon>
    </lineage>
</organism>
<keyword evidence="3" id="KW-1133">Transmembrane helix</keyword>
<dbReference type="InterPro" id="IPR020904">
    <property type="entry name" value="Sc_DH/Rdtase_CS"/>
</dbReference>
<dbReference type="Proteomes" id="UP001497472">
    <property type="component" value="Unassembled WGS sequence"/>
</dbReference>
<keyword evidence="5" id="KW-1185">Reference proteome</keyword>
<dbReference type="PANTHER" id="PTHR43157:SF31">
    <property type="entry name" value="PHOSPHATIDYLINOSITOL-GLYCAN BIOSYNTHESIS CLASS F PROTEIN"/>
    <property type="match status" value="1"/>
</dbReference>
<dbReference type="PRINTS" id="PR00081">
    <property type="entry name" value="GDHRDH"/>
</dbReference>
<dbReference type="EMBL" id="CAVLEF010000144">
    <property type="protein sequence ID" value="CAK1552467.1"/>
    <property type="molecule type" value="Genomic_DNA"/>
</dbReference>
<protein>
    <submittedName>
        <fullName evidence="4">Uncharacterized protein</fullName>
    </submittedName>
</protein>
<keyword evidence="3" id="KW-0812">Transmembrane</keyword>
<evidence type="ECO:0000313" key="5">
    <source>
        <dbReference type="Proteomes" id="UP001497472"/>
    </source>
</evidence>
<dbReference type="AlphaFoldDB" id="A0AAV1JWD0"/>